<comment type="caution">
    <text evidence="1">The sequence shown here is derived from an EMBL/GenBank/DDBJ whole genome shotgun (WGS) entry which is preliminary data.</text>
</comment>
<dbReference type="Proteomes" id="UP000188586">
    <property type="component" value="Unassembled WGS sequence"/>
</dbReference>
<dbReference type="EMBL" id="MPOJ01000010">
    <property type="protein sequence ID" value="OOH72974.1"/>
    <property type="molecule type" value="Genomic_DNA"/>
</dbReference>
<accession>A0A1V3SXB7</accession>
<dbReference type="AlphaFoldDB" id="A0A1V3SXB7"/>
<evidence type="ECO:0000313" key="1">
    <source>
        <dbReference type="EMBL" id="OOH72974.1"/>
    </source>
</evidence>
<protein>
    <submittedName>
        <fullName evidence="1">Uncharacterized protein</fullName>
    </submittedName>
</protein>
<reference evidence="1 2" key="1">
    <citation type="submission" date="2016-11" db="EMBL/GenBank/DDBJ databases">
        <title>Comparative genomics of co-occurring bacteria in distinct bioleaching systems unravels niche-specific adaptation.</title>
        <authorList>
            <person name="Zhang X."/>
            <person name="Liu X."/>
            <person name="Yin H."/>
        </authorList>
    </citation>
    <scope>NUCLEOTIDE SEQUENCE [LARGE SCALE GENOMIC DNA]</scope>
    <source>
        <strain evidence="1 2">DX</strain>
    </source>
</reference>
<proteinExistence type="predicted"/>
<organism evidence="1 2">
    <name type="scientific">Leptospirillum ferriphilum</name>
    <dbReference type="NCBI Taxonomy" id="178606"/>
    <lineage>
        <taxon>Bacteria</taxon>
        <taxon>Pseudomonadati</taxon>
        <taxon>Nitrospirota</taxon>
        <taxon>Nitrospiria</taxon>
        <taxon>Nitrospirales</taxon>
        <taxon>Nitrospiraceae</taxon>
        <taxon>Leptospirillum</taxon>
    </lineage>
</organism>
<sequence length="68" mass="8022">MTRVGPLTLQVPQTWDGGFSTDLFRQYLGCLIRSQTQGFRKMTRYPSEIRKSDMICFLKILKNRFCSR</sequence>
<name>A0A1V3SXB7_9BACT</name>
<gene>
    <name evidence="1" type="ORF">BOX24_06250</name>
</gene>
<evidence type="ECO:0000313" key="2">
    <source>
        <dbReference type="Proteomes" id="UP000188586"/>
    </source>
</evidence>